<dbReference type="Proteomes" id="UP001398420">
    <property type="component" value="Unassembled WGS sequence"/>
</dbReference>
<dbReference type="RefSeq" id="WP_121177588.1">
    <property type="nucleotide sequence ID" value="NZ_CP147847.1"/>
</dbReference>
<comment type="caution">
    <text evidence="1">The sequence shown here is derived from an EMBL/GenBank/DDBJ whole genome shotgun (WGS) entry which is preliminary data.</text>
</comment>
<protein>
    <submittedName>
        <fullName evidence="1">Fur-regulated basic protein FbpA</fullName>
    </submittedName>
</protein>
<dbReference type="EMBL" id="JBCEWA010000010">
    <property type="protein sequence ID" value="MEL5989255.1"/>
    <property type="molecule type" value="Genomic_DNA"/>
</dbReference>
<proteinExistence type="predicted"/>
<reference evidence="1 2" key="1">
    <citation type="submission" date="2024-04" db="EMBL/GenBank/DDBJ databases">
        <authorList>
            <person name="Wu Y.S."/>
            <person name="Zhang L."/>
        </authorList>
    </citation>
    <scope>NUCLEOTIDE SEQUENCE [LARGE SCALE GENOMIC DNA]</scope>
    <source>
        <strain evidence="1 2">KG-01</strain>
    </source>
</reference>
<organism evidence="1 2">
    <name type="scientific">Kurthia gibsonii</name>
    <dbReference type="NCBI Taxonomy" id="33946"/>
    <lineage>
        <taxon>Bacteria</taxon>
        <taxon>Bacillati</taxon>
        <taxon>Bacillota</taxon>
        <taxon>Bacilli</taxon>
        <taxon>Bacillales</taxon>
        <taxon>Caryophanaceae</taxon>
        <taxon>Kurthia</taxon>
    </lineage>
</organism>
<accession>A0ABU9LMQ3</accession>
<keyword evidence="2" id="KW-1185">Reference proteome</keyword>
<evidence type="ECO:0000313" key="1">
    <source>
        <dbReference type="EMBL" id="MEL5989255.1"/>
    </source>
</evidence>
<evidence type="ECO:0000313" key="2">
    <source>
        <dbReference type="Proteomes" id="UP001398420"/>
    </source>
</evidence>
<gene>
    <name evidence="1" type="primary">fbpA</name>
    <name evidence="1" type="ORF">AAF454_12650</name>
</gene>
<sequence>MTQQDRQKQTLKDDVIDQLMAIGVYKIKDLQLYQVPLHILVQEYRKHVS</sequence>
<dbReference type="InterPro" id="IPR025072">
    <property type="entry name" value="Fur_reg_FbpA"/>
</dbReference>
<dbReference type="Pfam" id="PF13076">
    <property type="entry name" value="Fur_reg_FbpA"/>
    <property type="match status" value="1"/>
</dbReference>
<name>A0ABU9LMQ3_9BACL</name>